<reference evidence="5" key="1">
    <citation type="journal article" date="2019" name="Int. J. Syst. Evol. Microbiol.">
        <title>The Global Catalogue of Microorganisms (GCM) 10K type strain sequencing project: providing services to taxonomists for standard genome sequencing and annotation.</title>
        <authorList>
            <consortium name="The Broad Institute Genomics Platform"/>
            <consortium name="The Broad Institute Genome Sequencing Center for Infectious Disease"/>
            <person name="Wu L."/>
            <person name="Ma J."/>
        </authorList>
    </citation>
    <scope>NUCLEOTIDE SEQUENCE [LARGE SCALE GENOMIC DNA]</scope>
    <source>
        <strain evidence="5">JCM 17983</strain>
    </source>
</reference>
<evidence type="ECO:0000256" key="1">
    <source>
        <dbReference type="SAM" id="Coils"/>
    </source>
</evidence>
<proteinExistence type="predicted"/>
<keyword evidence="5" id="KW-1185">Reference proteome</keyword>
<dbReference type="Proteomes" id="UP001500457">
    <property type="component" value="Unassembled WGS sequence"/>
</dbReference>
<feature type="coiled-coil region" evidence="1">
    <location>
        <begin position="572"/>
        <end position="607"/>
    </location>
</feature>
<evidence type="ECO:0000313" key="5">
    <source>
        <dbReference type="Proteomes" id="UP001500457"/>
    </source>
</evidence>
<dbReference type="Gene3D" id="3.40.50.300">
    <property type="entry name" value="P-loop containing nucleotide triphosphate hydrolases"/>
    <property type="match status" value="1"/>
</dbReference>
<evidence type="ECO:0000313" key="4">
    <source>
        <dbReference type="EMBL" id="GAA4882596.1"/>
    </source>
</evidence>
<dbReference type="EMBL" id="BAABHQ010000010">
    <property type="protein sequence ID" value="GAA4882596.1"/>
    <property type="molecule type" value="Genomic_DNA"/>
</dbReference>
<accession>A0ABP9EMT1</accession>
<comment type="caution">
    <text evidence="4">The sequence shown here is derived from an EMBL/GenBank/DDBJ whole genome shotgun (WGS) entry which is preliminary data.</text>
</comment>
<evidence type="ECO:0000256" key="2">
    <source>
        <dbReference type="SAM" id="MobiDB-lite"/>
    </source>
</evidence>
<feature type="coiled-coil region" evidence="1">
    <location>
        <begin position="381"/>
        <end position="408"/>
    </location>
</feature>
<organism evidence="4 5">
    <name type="scientific">Actinomycetospora straminea</name>
    <dbReference type="NCBI Taxonomy" id="663607"/>
    <lineage>
        <taxon>Bacteria</taxon>
        <taxon>Bacillati</taxon>
        <taxon>Actinomycetota</taxon>
        <taxon>Actinomycetes</taxon>
        <taxon>Pseudonocardiales</taxon>
        <taxon>Pseudonocardiaceae</taxon>
        <taxon>Actinomycetospora</taxon>
    </lineage>
</organism>
<dbReference type="InterPro" id="IPR027417">
    <property type="entry name" value="P-loop_NTPase"/>
</dbReference>
<gene>
    <name evidence="4" type="ORF">GCM10023203_37860</name>
</gene>
<evidence type="ECO:0000259" key="3">
    <source>
        <dbReference type="Pfam" id="PF00350"/>
    </source>
</evidence>
<dbReference type="InterPro" id="IPR045063">
    <property type="entry name" value="Dynamin_N"/>
</dbReference>
<dbReference type="PANTHER" id="PTHR43681">
    <property type="entry name" value="TRANSMEMBRANE GTPASE FZO"/>
    <property type="match status" value="1"/>
</dbReference>
<sequence>MNTRRESESAGALRRIRSNQTDGPAQQRWRDPDLLASHLRVRALLEGTLAELRLAGIVDLGVRIEIELLRVDDRAPANVVVAGEASRGKSSLINALVGWPDLLPVDVDVATNTYVVVQPGLSPEAEIYQRNQERGFAVPVEELAEWVAEGGRSARLKNIDYAVVTVPSPLLDQGLCLIDTPGVGGLNTAHGETTLAALRQADALVFLLDSGAPLSKSELEFLNDAADRIDTVLLLLTKTDARPGWRIVLEENRDLLRGRGSRFADEVMLPVSARTARLAAEVATTNDPDLLAELRAEAGLDAVVSRLVEDVAMRAVRLRLANGTRLAIASLERLIATCDRGIATLSGDPQPLMDLRQRQRDLEEQTVGARRWRRQWVERFARLERGRIAALQDEMAKLREAIERDILERWHSGRQEAIAAEIEADLARLQVRVQSDLSDEVLALVGDQAKDLGVAELDVRAGQLALPERDRLTARRVNSFDLSSAFNVGRQTMSVGGGAFLKSSVPGFAAFLGGPTLAAVGPALGLASGALALLKTRRINQQIEARRVLAESLAQFQRDAGLAIGDLIKDMRDEAERQIDDELQKRIAVLNNEVNHLTVAAQQAERSQRDRSTLETKRRSLCEAADNARKLLVDLSGESNATLSLGNSTTAPHEA</sequence>
<feature type="domain" description="Dynamin N-terminal" evidence="3">
    <location>
        <begin position="79"/>
        <end position="234"/>
    </location>
</feature>
<dbReference type="PANTHER" id="PTHR43681:SF1">
    <property type="entry name" value="SARCALUMENIN"/>
    <property type="match status" value="1"/>
</dbReference>
<name>A0ABP9EMT1_9PSEU</name>
<keyword evidence="1" id="KW-0175">Coiled coil</keyword>
<dbReference type="Pfam" id="PF00350">
    <property type="entry name" value="Dynamin_N"/>
    <property type="match status" value="1"/>
</dbReference>
<feature type="region of interest" description="Disordered" evidence="2">
    <location>
        <begin position="1"/>
        <end position="28"/>
    </location>
</feature>
<protein>
    <submittedName>
        <fullName evidence="4">Dynamin family protein</fullName>
    </submittedName>
</protein>
<dbReference type="SUPFAM" id="SSF52540">
    <property type="entry name" value="P-loop containing nucleoside triphosphate hydrolases"/>
    <property type="match status" value="1"/>
</dbReference>
<dbReference type="InterPro" id="IPR051943">
    <property type="entry name" value="TRAFAC_Dynamin-like_GTPase"/>
</dbReference>